<evidence type="ECO:0000256" key="9">
    <source>
        <dbReference type="ARBA" id="ARBA00022842"/>
    </source>
</evidence>
<keyword evidence="5" id="KW-0819">tRNA processing</keyword>
<dbReference type="InterPro" id="IPR027417">
    <property type="entry name" value="P-loop_NTPase"/>
</dbReference>
<dbReference type="Gene3D" id="3.40.50.300">
    <property type="entry name" value="P-loop containing nucleotide triphosphate hydrolases"/>
    <property type="match status" value="1"/>
</dbReference>
<keyword evidence="12" id="KW-1185">Reference proteome</keyword>
<evidence type="ECO:0000256" key="8">
    <source>
        <dbReference type="ARBA" id="ARBA00022840"/>
    </source>
</evidence>
<evidence type="ECO:0000256" key="1">
    <source>
        <dbReference type="ARBA" id="ARBA00004496"/>
    </source>
</evidence>
<dbReference type="NCBIfam" id="TIGR00150">
    <property type="entry name" value="T6A_YjeE"/>
    <property type="match status" value="1"/>
</dbReference>
<evidence type="ECO:0000256" key="5">
    <source>
        <dbReference type="ARBA" id="ARBA00022694"/>
    </source>
</evidence>
<sequence length="147" mass="16926">MFEKRIKIKSPDQLKQFASTLSSCLKGNELILLTGDLGSGKTTFTKFLVSSIDSEAGEDVNSPTFSIMNVYETDRFPIYHIDLYRVKQFDLSDVLDNGLVIVEWPDESMYEIENTPILILDFFITEDEGREINIRLKNADYVRKCIR</sequence>
<dbReference type="InterPro" id="IPR003442">
    <property type="entry name" value="T6A_TsaE"/>
</dbReference>
<dbReference type="RefSeq" id="WP_200673559.1">
    <property type="nucleotide sequence ID" value="NZ_JAACYA010000001.1"/>
</dbReference>
<accession>A0ABS1GGV7</accession>
<proteinExistence type="inferred from homology"/>
<comment type="similarity">
    <text evidence="2">Belongs to the TsaE family.</text>
</comment>
<comment type="subcellular location">
    <subcellularLocation>
        <location evidence="1">Cytoplasm</location>
    </subcellularLocation>
</comment>
<comment type="caution">
    <text evidence="11">The sequence shown here is derived from an EMBL/GenBank/DDBJ whole genome shotgun (WGS) entry which is preliminary data.</text>
</comment>
<evidence type="ECO:0000256" key="6">
    <source>
        <dbReference type="ARBA" id="ARBA00022723"/>
    </source>
</evidence>
<protein>
    <recommendedName>
        <fullName evidence="3">tRNA threonylcarbamoyladenosine biosynthesis protein TsaE</fullName>
    </recommendedName>
    <alternativeName>
        <fullName evidence="10">t(6)A37 threonylcarbamoyladenosine biosynthesis protein TsaE</fullName>
    </alternativeName>
</protein>
<keyword evidence="9" id="KW-0460">Magnesium</keyword>
<evidence type="ECO:0000313" key="12">
    <source>
        <dbReference type="Proteomes" id="UP000772812"/>
    </source>
</evidence>
<organism evidence="11 12">
    <name type="scientific">Persephonella atlantica</name>
    <dbReference type="NCBI Taxonomy" id="2699429"/>
    <lineage>
        <taxon>Bacteria</taxon>
        <taxon>Pseudomonadati</taxon>
        <taxon>Aquificota</taxon>
        <taxon>Aquificia</taxon>
        <taxon>Aquificales</taxon>
        <taxon>Hydrogenothermaceae</taxon>
        <taxon>Persephonella</taxon>
    </lineage>
</organism>
<evidence type="ECO:0000313" key="11">
    <source>
        <dbReference type="EMBL" id="MBK3332174.1"/>
    </source>
</evidence>
<keyword evidence="6" id="KW-0479">Metal-binding</keyword>
<evidence type="ECO:0000256" key="3">
    <source>
        <dbReference type="ARBA" id="ARBA00019010"/>
    </source>
</evidence>
<gene>
    <name evidence="11" type="primary">tsaE</name>
    <name evidence="11" type="ORF">GWK41_03715</name>
</gene>
<keyword evidence="7" id="KW-0547">Nucleotide-binding</keyword>
<name>A0ABS1GGV7_9AQUI</name>
<dbReference type="SUPFAM" id="SSF52540">
    <property type="entry name" value="P-loop containing nucleoside triphosphate hydrolases"/>
    <property type="match status" value="1"/>
</dbReference>
<keyword evidence="4" id="KW-0963">Cytoplasm</keyword>
<dbReference type="Proteomes" id="UP000772812">
    <property type="component" value="Unassembled WGS sequence"/>
</dbReference>
<evidence type="ECO:0000256" key="10">
    <source>
        <dbReference type="ARBA" id="ARBA00032441"/>
    </source>
</evidence>
<dbReference type="PANTHER" id="PTHR33540">
    <property type="entry name" value="TRNA THREONYLCARBAMOYLADENOSINE BIOSYNTHESIS PROTEIN TSAE"/>
    <property type="match status" value="1"/>
</dbReference>
<keyword evidence="8" id="KW-0067">ATP-binding</keyword>
<reference evidence="11 12" key="1">
    <citation type="journal article" date="2021" name="Syst. Appl. Microbiol.">
        <title>Persephonella atlantica sp. nov.: How to adapt to physico-chemical gradients in high temperature hydrothermal habitats.</title>
        <authorList>
            <person name="Francois D.X."/>
            <person name="Godfroy A."/>
            <person name="Mathien C."/>
            <person name="Aube J."/>
            <person name="Cathalot C."/>
            <person name="Lesongeur F."/>
            <person name="L'Haridon S."/>
            <person name="Philippon X."/>
            <person name="Roussel E.G."/>
        </authorList>
    </citation>
    <scope>NUCLEOTIDE SEQUENCE [LARGE SCALE GENOMIC DNA]</scope>
    <source>
        <strain evidence="11 12">MO1340</strain>
    </source>
</reference>
<evidence type="ECO:0000256" key="4">
    <source>
        <dbReference type="ARBA" id="ARBA00022490"/>
    </source>
</evidence>
<evidence type="ECO:0000256" key="7">
    <source>
        <dbReference type="ARBA" id="ARBA00022741"/>
    </source>
</evidence>
<evidence type="ECO:0000256" key="2">
    <source>
        <dbReference type="ARBA" id="ARBA00007599"/>
    </source>
</evidence>
<dbReference type="EMBL" id="JAACYA010000001">
    <property type="protein sequence ID" value="MBK3332174.1"/>
    <property type="molecule type" value="Genomic_DNA"/>
</dbReference>
<dbReference type="PANTHER" id="PTHR33540:SF2">
    <property type="entry name" value="TRNA THREONYLCARBAMOYLADENOSINE BIOSYNTHESIS PROTEIN TSAE"/>
    <property type="match status" value="1"/>
</dbReference>
<dbReference type="Pfam" id="PF02367">
    <property type="entry name" value="TsaE"/>
    <property type="match status" value="1"/>
</dbReference>